<evidence type="ECO:0000256" key="3">
    <source>
        <dbReference type="ARBA" id="ARBA00022989"/>
    </source>
</evidence>
<dbReference type="OrthoDB" id="7784409at2"/>
<dbReference type="PANTHER" id="PTHR36985:SF1">
    <property type="entry name" value="TRANSLOCATION AND ASSEMBLY MODULE SUBUNIT TAMB"/>
    <property type="match status" value="1"/>
</dbReference>
<keyword evidence="2" id="KW-0812">Transmembrane</keyword>
<sequence>MGLLWTAIITVLGRALRRLALMLLVTAALLTVVLVLALGTSTGRVWIAHQGLLLAHTQLDWTIDISGLSSPALTEWQAERIRVFPPGMDEAAIRVDDLNVRYPLNQWELAFTIESLTARRVTVDLERLRQIDPGPPREEPPLTEVPDPIELSGFGIWLDHLEIDELRLVDAQGDALSGRMHGALAWPELNRLPVLSLDWQDEEQDLLRLAAQPSPDGQRWLLNGDLTLPPGTWAHELTQWPADEALSARMNLVADLPGQALQIQEIAFPWQGHAIELSGNVAHDRGIWSLHDILLQVDERESWLEGHLGPEGARFEGALNLPVSLVRPFLPDAVADHTLDPEDILTAELLWPEDGRWTLLAGLTTRWHEQPARISLDARGQMLAVDVVDAVATVGDSRLHLNGYWHLGRHQGALDVNGRIAGDIAAPYWQDALFTGGELSGTLTGQGHDDQGAINWPQWQGTLTAGGQLDTNTGLGTLPWTGTAEAEFIFPHLTWEQLSLSLNTGPGRAQIDSAGSYDLDSRQLDLDWQLNDVPVAPIADAFMDWPEDLTATLSGTGSVAGPVVDLTGEAHLEGRGQWHGSNWEARLDAPLLSANQALLEDFSLQWRDSRIQASGSLRPESGTAWQDWTGQLDVAPLEISFADARVALPDWPEQLTEGRIVSSLSARGRLGDPTVLAQARLNAQYQGSSLTGSFNWQADQLQADLNWQDRFVTLEGQGRPWEQGRWQVRAERLHTDDLSPWMELPPELLAADLTHRLDLVVEGHLTEAEIQLQTHHQGRWEDDPLSARSDLTLQWADGAPYIWTLHDLGLDWGSARLRASGSSREGDWLPELLDVSLNDFPLHTFLPAPDDFHAYLSGDANLDARWPEWGLDVQLAIEGEQAAQALTGRIDAQASGRDLEPERIELTEMDVRMGDGLEITGSGGFSDNLWDLALDWRGLQWAPPTQASAGGPTIDTPWTGSGALRLSGEGDDPDIQAHTEWSTRWEAQGDQETLELAFGSQLYTTDDAISLTSSLSRPGRNLMELGVEMPREPWLTRLDTPWEEWTAEAFWSIDLRGEETLYWLGQDQWQIAGDFSGQGHVTGALGNPDIDGNLSWEDGSIRFPDVGAELDRIQLNLAATNLNEITVDGSARAGDGTVDVGGSLGLENGTLYSDLQLDLDQAALLQRPDIQSLASGQLTLTGDWPDLLLAGDLRLIGLTVNINRLAGPSVAQLEIHNEQNGNGLNGDIPLALDIGIRTDGVATIRGMGLDARLSGELRIGGTLAELQSDGALTIESGTFNLLARQFQLQEGQVRLIDESIDLYIVAVHQRGDVMIEATITGNAEQLQLALRSEPSLPEDEIVAQLLFGKTVQNMTPWQALQLANAINQLRGGDSLDLLMATRDTLGLDTLEIEAGEEEGEAATLRVGRYLNSRVYLEVDTDLNEDRDWAGTIEVELTPNLNLETRTGSGGRSGGLELRWRRDY</sequence>
<reference evidence="7 8" key="1">
    <citation type="submission" date="2019-04" db="EMBL/GenBank/DDBJ databases">
        <title>Natronospirillum operosus gen. nov., sp. nov., a haloalkaliphilic satellite isolated from decaying biomass of laboratory culture of cyanobacterium Geitlerinema sp. and proposal of Natronospirillaceae fam. nov. and Saccharospirillaceae fam. nov.</title>
        <authorList>
            <person name="Kevbrin V."/>
            <person name="Boltyanskaya Y."/>
            <person name="Koziaeva V."/>
            <person name="Grouzdev D.S."/>
            <person name="Park M."/>
            <person name="Cho J."/>
        </authorList>
    </citation>
    <scope>NUCLEOTIDE SEQUENCE [LARGE SCALE GENOMIC DNA]</scope>
    <source>
        <strain evidence="7 8">G-116</strain>
    </source>
</reference>
<feature type="domain" description="Translocation and assembly module TamB C-terminal" evidence="6">
    <location>
        <begin position="1132"/>
        <end position="1463"/>
    </location>
</feature>
<evidence type="ECO:0000313" key="8">
    <source>
        <dbReference type="Proteomes" id="UP000297475"/>
    </source>
</evidence>
<evidence type="ECO:0000313" key="7">
    <source>
        <dbReference type="EMBL" id="TGG92365.1"/>
    </source>
</evidence>
<name>A0A4Z0WBV7_9GAMM</name>
<gene>
    <name evidence="7" type="ORF">E4656_12875</name>
</gene>
<evidence type="ECO:0000256" key="5">
    <source>
        <dbReference type="SAM" id="MobiDB-lite"/>
    </source>
</evidence>
<keyword evidence="8" id="KW-1185">Reference proteome</keyword>
<evidence type="ECO:0000259" key="6">
    <source>
        <dbReference type="Pfam" id="PF04357"/>
    </source>
</evidence>
<dbReference type="InterPro" id="IPR007452">
    <property type="entry name" value="TamB_C"/>
</dbReference>
<evidence type="ECO:0000256" key="2">
    <source>
        <dbReference type="ARBA" id="ARBA00022692"/>
    </source>
</evidence>
<keyword evidence="3" id="KW-1133">Transmembrane helix</keyword>
<organism evidence="7 8">
    <name type="scientific">Natronospirillum operosum</name>
    <dbReference type="NCBI Taxonomy" id="2759953"/>
    <lineage>
        <taxon>Bacteria</taxon>
        <taxon>Pseudomonadati</taxon>
        <taxon>Pseudomonadota</taxon>
        <taxon>Gammaproteobacteria</taxon>
        <taxon>Oceanospirillales</taxon>
        <taxon>Natronospirillaceae</taxon>
        <taxon>Natronospirillum</taxon>
    </lineage>
</organism>
<protein>
    <submittedName>
        <fullName evidence="7">Translocation/assembly module TamB</fullName>
    </submittedName>
</protein>
<dbReference type="Pfam" id="PF04357">
    <property type="entry name" value="TamB"/>
    <property type="match status" value="1"/>
</dbReference>
<dbReference type="Proteomes" id="UP000297475">
    <property type="component" value="Unassembled WGS sequence"/>
</dbReference>
<dbReference type="GO" id="GO:0097347">
    <property type="term" value="C:TAM protein secretion complex"/>
    <property type="evidence" value="ECO:0007669"/>
    <property type="project" value="TreeGrafter"/>
</dbReference>
<dbReference type="RefSeq" id="WP_135483699.1">
    <property type="nucleotide sequence ID" value="NZ_SRMF01000005.1"/>
</dbReference>
<dbReference type="GO" id="GO:0009306">
    <property type="term" value="P:protein secretion"/>
    <property type="evidence" value="ECO:0007669"/>
    <property type="project" value="InterPro"/>
</dbReference>
<proteinExistence type="predicted"/>
<evidence type="ECO:0000256" key="4">
    <source>
        <dbReference type="ARBA" id="ARBA00023136"/>
    </source>
</evidence>
<accession>A0A4Z0WBV7</accession>
<dbReference type="GO" id="GO:0005886">
    <property type="term" value="C:plasma membrane"/>
    <property type="evidence" value="ECO:0007669"/>
    <property type="project" value="InterPro"/>
</dbReference>
<dbReference type="PANTHER" id="PTHR36985">
    <property type="entry name" value="TRANSLOCATION AND ASSEMBLY MODULE SUBUNIT TAMB"/>
    <property type="match status" value="1"/>
</dbReference>
<dbReference type="EMBL" id="SRMF01000005">
    <property type="protein sequence ID" value="TGG92365.1"/>
    <property type="molecule type" value="Genomic_DNA"/>
</dbReference>
<comment type="caution">
    <text evidence="7">The sequence shown here is derived from an EMBL/GenBank/DDBJ whole genome shotgun (WGS) entry which is preliminary data.</text>
</comment>
<comment type="subcellular location">
    <subcellularLocation>
        <location evidence="1">Membrane</location>
        <topology evidence="1">Single-pass membrane protein</topology>
    </subcellularLocation>
</comment>
<feature type="region of interest" description="Disordered" evidence="5">
    <location>
        <begin position="944"/>
        <end position="967"/>
    </location>
</feature>
<evidence type="ECO:0000256" key="1">
    <source>
        <dbReference type="ARBA" id="ARBA00004167"/>
    </source>
</evidence>
<keyword evidence="4" id="KW-0472">Membrane</keyword>